<dbReference type="Proteomes" id="UP000278222">
    <property type="component" value="Unassembled WGS sequence"/>
</dbReference>
<dbReference type="SUPFAM" id="SSF51556">
    <property type="entry name" value="Metallo-dependent hydrolases"/>
    <property type="match status" value="1"/>
</dbReference>
<dbReference type="RefSeq" id="WP_170216561.1">
    <property type="nucleotide sequence ID" value="NZ_AP019700.1"/>
</dbReference>
<dbReference type="PANTHER" id="PTHR10443:SF12">
    <property type="entry name" value="DIPEPTIDASE"/>
    <property type="match status" value="1"/>
</dbReference>
<dbReference type="PROSITE" id="PS51365">
    <property type="entry name" value="RENAL_DIPEPTIDASE_2"/>
    <property type="match status" value="1"/>
</dbReference>
<dbReference type="GO" id="GO:0006508">
    <property type="term" value="P:proteolysis"/>
    <property type="evidence" value="ECO:0007669"/>
    <property type="project" value="InterPro"/>
</dbReference>
<dbReference type="AlphaFoldDB" id="A0A3N1KXG2"/>
<name>A0A3N1KXG2_9PROT</name>
<proteinExistence type="predicted"/>
<dbReference type="EMBL" id="RJKX01000015">
    <property type="protein sequence ID" value="ROP84172.1"/>
    <property type="molecule type" value="Genomic_DNA"/>
</dbReference>
<accession>A0A3N1KXG2</accession>
<dbReference type="InterPro" id="IPR032466">
    <property type="entry name" value="Metal_Hydrolase"/>
</dbReference>
<dbReference type="PANTHER" id="PTHR10443">
    <property type="entry name" value="MICROSOMAL DIPEPTIDASE"/>
    <property type="match status" value="1"/>
</dbReference>
<evidence type="ECO:0000313" key="2">
    <source>
        <dbReference type="Proteomes" id="UP000278222"/>
    </source>
</evidence>
<gene>
    <name evidence="1" type="ORF">EDC65_3520</name>
</gene>
<organism evidence="1 2">
    <name type="scientific">Stella humosa</name>
    <dbReference type="NCBI Taxonomy" id="94"/>
    <lineage>
        <taxon>Bacteria</taxon>
        <taxon>Pseudomonadati</taxon>
        <taxon>Pseudomonadota</taxon>
        <taxon>Alphaproteobacteria</taxon>
        <taxon>Rhodospirillales</taxon>
        <taxon>Stellaceae</taxon>
        <taxon>Stella</taxon>
    </lineage>
</organism>
<dbReference type="Gene3D" id="3.20.20.140">
    <property type="entry name" value="Metal-dependent hydrolases"/>
    <property type="match status" value="1"/>
</dbReference>
<dbReference type="Pfam" id="PF01244">
    <property type="entry name" value="Peptidase_M19"/>
    <property type="match status" value="1"/>
</dbReference>
<dbReference type="GO" id="GO:0070573">
    <property type="term" value="F:metallodipeptidase activity"/>
    <property type="evidence" value="ECO:0007669"/>
    <property type="project" value="InterPro"/>
</dbReference>
<keyword evidence="2" id="KW-1185">Reference proteome</keyword>
<sequence>MSAIASASVPSPTLSALHRDAIVVDMTMPWGDYAQRAELKPGTLDRLIDSGYGMVSLTVAQDRTPFAEAMASLAKERRFFLERPDRFVLVDTAADIERAKAEGKLAIAFHFQGCNPLDGKLENVELFYDLGIRHMLLAYNMRNLAADGCHERTDAGLSRFGLALVAEMNRVGMIVDVTHVGYRSSLDTIEASTAPVIFSHSNPRAMFEHERNIRDDQIRACAASGGVVGINGLDLFLGGPPTVELFLRHMRYCLDLVGPEHVGLGLDFVYDPETLTNVLIRGTAQRFPASSGYDRARVPEFFQPEQVPPLTDALSAAGYGDDDVRRILGGNWMRVARQVWRPANRGV</sequence>
<protein>
    <submittedName>
        <fullName evidence="1">Membrane dipeptidase</fullName>
    </submittedName>
</protein>
<reference evidence="1 2" key="1">
    <citation type="submission" date="2018-11" db="EMBL/GenBank/DDBJ databases">
        <title>Genomic Encyclopedia of Type Strains, Phase IV (KMG-IV): sequencing the most valuable type-strain genomes for metagenomic binning, comparative biology and taxonomic classification.</title>
        <authorList>
            <person name="Goeker M."/>
        </authorList>
    </citation>
    <scope>NUCLEOTIDE SEQUENCE [LARGE SCALE GENOMIC DNA]</scope>
    <source>
        <strain evidence="1 2">DSM 5900</strain>
    </source>
</reference>
<comment type="caution">
    <text evidence="1">The sequence shown here is derived from an EMBL/GenBank/DDBJ whole genome shotgun (WGS) entry which is preliminary data.</text>
</comment>
<dbReference type="InterPro" id="IPR008257">
    <property type="entry name" value="Pept_M19"/>
</dbReference>
<evidence type="ECO:0000313" key="1">
    <source>
        <dbReference type="EMBL" id="ROP84172.1"/>
    </source>
</evidence>